<evidence type="ECO:0000313" key="2">
    <source>
        <dbReference type="EMBL" id="SHF20951.1"/>
    </source>
</evidence>
<dbReference type="EMBL" id="FQUC01000004">
    <property type="protein sequence ID" value="SHF20951.1"/>
    <property type="molecule type" value="Genomic_DNA"/>
</dbReference>
<gene>
    <name evidence="2" type="ORF">SAMN05444362_104175</name>
</gene>
<keyword evidence="1" id="KW-0472">Membrane</keyword>
<sequence>MRQDAVIASFRFSGQLINNIKQQLKQVTMKKKILLLMGIFSFGIINAQVGINTNTPQGVLHIDGQGNTSGTSNVSDDVLINTSGNIGLGTLSPTAKIHSVGSSTLAPMRITDTKQGTNYILVSDNAGNASWMEKPVPGGVIYNLTGSAKTTYAYNTYTLVKAMPISETGNYMISLRWWGTSASVAATNLVCAVFYATTSANTTNSWTADQANLKDQAEYCANTMAGAYTCFSSTLFAKATKGQYIKLYIRVSAGGAWTIGSASTTQPLWNPSIVMFRV</sequence>
<keyword evidence="1" id="KW-1133">Transmembrane helix</keyword>
<name>A0A1M4ZSG3_9BACT</name>
<proteinExistence type="predicted"/>
<reference evidence="3" key="1">
    <citation type="submission" date="2016-11" db="EMBL/GenBank/DDBJ databases">
        <authorList>
            <person name="Varghese N."/>
            <person name="Submissions S."/>
        </authorList>
    </citation>
    <scope>NUCLEOTIDE SEQUENCE [LARGE SCALE GENOMIC DNA]</scope>
    <source>
        <strain evidence="3">DSM 27370</strain>
    </source>
</reference>
<keyword evidence="1" id="KW-0812">Transmembrane</keyword>
<protein>
    <submittedName>
        <fullName evidence="2">Uncharacterized protein</fullName>
    </submittedName>
</protein>
<dbReference type="AlphaFoldDB" id="A0A1M4ZSG3"/>
<dbReference type="STRING" id="1346286.SAMN05444362_104175"/>
<evidence type="ECO:0000313" key="3">
    <source>
        <dbReference type="Proteomes" id="UP000184480"/>
    </source>
</evidence>
<accession>A0A1M4ZSG3</accession>
<dbReference type="Proteomes" id="UP000184480">
    <property type="component" value="Unassembled WGS sequence"/>
</dbReference>
<organism evidence="2 3">
    <name type="scientific">Dysgonomonas macrotermitis</name>
    <dbReference type="NCBI Taxonomy" id="1346286"/>
    <lineage>
        <taxon>Bacteria</taxon>
        <taxon>Pseudomonadati</taxon>
        <taxon>Bacteroidota</taxon>
        <taxon>Bacteroidia</taxon>
        <taxon>Bacteroidales</taxon>
        <taxon>Dysgonomonadaceae</taxon>
        <taxon>Dysgonomonas</taxon>
    </lineage>
</organism>
<evidence type="ECO:0000256" key="1">
    <source>
        <dbReference type="SAM" id="Phobius"/>
    </source>
</evidence>
<feature type="transmembrane region" description="Helical" evidence="1">
    <location>
        <begin position="33"/>
        <end position="51"/>
    </location>
</feature>
<keyword evidence="3" id="KW-1185">Reference proteome</keyword>